<dbReference type="PRINTS" id="PR00300">
    <property type="entry name" value="CLPPROTEASEA"/>
</dbReference>
<feature type="domain" description="Torsin-1A C-terminal" evidence="13">
    <location>
        <begin position="339"/>
        <end position="396"/>
    </location>
</feature>
<dbReference type="Pfam" id="PF21376">
    <property type="entry name" value="TOR1A_C"/>
    <property type="match status" value="1"/>
</dbReference>
<dbReference type="GO" id="GO:0005635">
    <property type="term" value="C:nuclear envelope"/>
    <property type="evidence" value="ECO:0007669"/>
    <property type="project" value="TreeGrafter"/>
</dbReference>
<evidence type="ECO:0000256" key="3">
    <source>
        <dbReference type="ARBA" id="ARBA00006235"/>
    </source>
</evidence>
<dbReference type="PANTHER" id="PTHR10760">
    <property type="entry name" value="TORSIN"/>
    <property type="match status" value="1"/>
</dbReference>
<gene>
    <name evidence="14" type="ORF">HJG63_019716</name>
</gene>
<dbReference type="EMBL" id="JACASE010000017">
    <property type="protein sequence ID" value="KAF6398258.1"/>
    <property type="molecule type" value="Genomic_DNA"/>
</dbReference>
<evidence type="ECO:0000259" key="13">
    <source>
        <dbReference type="Pfam" id="PF21376"/>
    </source>
</evidence>
<dbReference type="Gene3D" id="3.40.50.300">
    <property type="entry name" value="P-loop containing nucleotide triphosphate hydrolases"/>
    <property type="match status" value="1"/>
</dbReference>
<evidence type="ECO:0000313" key="15">
    <source>
        <dbReference type="Proteomes" id="UP000593571"/>
    </source>
</evidence>
<evidence type="ECO:0000256" key="11">
    <source>
        <dbReference type="ARBA" id="ARBA00082832"/>
    </source>
</evidence>
<feature type="signal peptide" evidence="12">
    <location>
        <begin position="1"/>
        <end position="23"/>
    </location>
</feature>
<dbReference type="SUPFAM" id="SSF52540">
    <property type="entry name" value="P-loop containing nucleoside triphosphate hydrolases"/>
    <property type="match status" value="1"/>
</dbReference>
<dbReference type="GO" id="GO:0005788">
    <property type="term" value="C:endoplasmic reticulum lumen"/>
    <property type="evidence" value="ECO:0007669"/>
    <property type="project" value="UniProtKB-SubCell"/>
</dbReference>
<protein>
    <recommendedName>
        <fullName evidence="10">Torsin-3A</fullName>
    </recommendedName>
    <alternativeName>
        <fullName evidence="11">Torsin family 3 member A</fullName>
    </alternativeName>
</protein>
<dbReference type="Proteomes" id="UP000593571">
    <property type="component" value="Unassembled WGS sequence"/>
</dbReference>
<keyword evidence="5 12" id="KW-0732">Signal</keyword>
<keyword evidence="9" id="KW-0325">Glycoprotein</keyword>
<dbReference type="AlphaFoldDB" id="A0A7J8BHS2"/>
<keyword evidence="4" id="KW-0963">Cytoplasm</keyword>
<evidence type="ECO:0000256" key="12">
    <source>
        <dbReference type="SAM" id="SignalP"/>
    </source>
</evidence>
<keyword evidence="8" id="KW-0067">ATP-binding</keyword>
<evidence type="ECO:0000256" key="1">
    <source>
        <dbReference type="ARBA" id="ARBA00004319"/>
    </source>
</evidence>
<sequence>MPRGPRPRLWLLLLPLLLAVGLGQHGRAGPREAAEERGSGPAWRAFQGLRERLRVAGTLSKRYWALFACRVWPEACEQDEEGAAWPHGWSLPLLGQQYLDTLTSWYCSFQDCCGGGDCRITNNFTGLESDLRVRLHGQHLAQELVPTAVRSYLALPRPDKALALSFHGWSGTGKNFVARMLAENLYRDGLRSDCVKLFIATFHFPHPKDADLYEEWLTDQMRETRERCGQTLFVFDEAEKLHPGLLEALRPHLQLQAPDSLRAESPRSILLFLSNLGGNVINEEVLRLLKAGWAREAVTVDQLEPRLQAEIVASTDSSFGHSRLVKDNLIDFFVPFLPLEYRHVRLCARDAFLSQKLPYAEEDLDQIATMMVYVPQEEKIFSSQGCKSISQRINYFLP</sequence>
<dbReference type="InterPro" id="IPR049337">
    <property type="entry name" value="TOR1A_C"/>
</dbReference>
<proteinExistence type="inferred from homology"/>
<dbReference type="OrthoDB" id="19623at2759"/>
<comment type="caution">
    <text evidence="14">The sequence shown here is derived from an EMBL/GenBank/DDBJ whole genome shotgun (WGS) entry which is preliminary data.</text>
</comment>
<dbReference type="InterPro" id="IPR001270">
    <property type="entry name" value="ClpA/B"/>
</dbReference>
<keyword evidence="15" id="KW-1185">Reference proteome</keyword>
<evidence type="ECO:0000256" key="7">
    <source>
        <dbReference type="ARBA" id="ARBA00022824"/>
    </source>
</evidence>
<dbReference type="Pfam" id="PF06309">
    <property type="entry name" value="Torsin"/>
    <property type="match status" value="1"/>
</dbReference>
<reference evidence="14 15" key="1">
    <citation type="journal article" date="2020" name="Nature">
        <title>Six reference-quality genomes reveal evolution of bat adaptations.</title>
        <authorList>
            <person name="Jebb D."/>
            <person name="Huang Z."/>
            <person name="Pippel M."/>
            <person name="Hughes G.M."/>
            <person name="Lavrichenko K."/>
            <person name="Devanna P."/>
            <person name="Winkler S."/>
            <person name="Jermiin L.S."/>
            <person name="Skirmuntt E.C."/>
            <person name="Katzourakis A."/>
            <person name="Burkitt-Gray L."/>
            <person name="Ray D.A."/>
            <person name="Sullivan K.A.M."/>
            <person name="Roscito J.G."/>
            <person name="Kirilenko B.M."/>
            <person name="Davalos L.M."/>
            <person name="Corthals A.P."/>
            <person name="Power M.L."/>
            <person name="Jones G."/>
            <person name="Ransome R.D."/>
            <person name="Dechmann D.K.N."/>
            <person name="Locatelli A.G."/>
            <person name="Puechmaille S.J."/>
            <person name="Fedrigo O."/>
            <person name="Jarvis E.D."/>
            <person name="Hiller M."/>
            <person name="Vernes S.C."/>
            <person name="Myers E.W."/>
            <person name="Teeling E.C."/>
        </authorList>
    </citation>
    <scope>NUCLEOTIDE SEQUENCE [LARGE SCALE GENOMIC DNA]</scope>
    <source>
        <strain evidence="14">MRouAeg1</strain>
        <tissue evidence="14">Muscle</tissue>
    </source>
</reference>
<evidence type="ECO:0000256" key="4">
    <source>
        <dbReference type="ARBA" id="ARBA00022490"/>
    </source>
</evidence>
<comment type="subcellular location">
    <subcellularLocation>
        <location evidence="2">Cytoplasm</location>
    </subcellularLocation>
    <subcellularLocation>
        <location evidence="1">Endoplasmic reticulum lumen</location>
    </subcellularLocation>
</comment>
<keyword evidence="7" id="KW-0256">Endoplasmic reticulum</keyword>
<feature type="chain" id="PRO_5029845941" description="Torsin-3A" evidence="12">
    <location>
        <begin position="24"/>
        <end position="398"/>
    </location>
</feature>
<dbReference type="GO" id="GO:0016887">
    <property type="term" value="F:ATP hydrolysis activity"/>
    <property type="evidence" value="ECO:0007669"/>
    <property type="project" value="InterPro"/>
</dbReference>
<evidence type="ECO:0000256" key="8">
    <source>
        <dbReference type="ARBA" id="ARBA00022840"/>
    </source>
</evidence>
<dbReference type="PANTHER" id="PTHR10760:SF3">
    <property type="entry name" value="TORSIN-3A"/>
    <property type="match status" value="1"/>
</dbReference>
<dbReference type="FunFam" id="3.40.50.300:FF:001211">
    <property type="entry name" value="Torsin family 3 member A"/>
    <property type="match status" value="1"/>
</dbReference>
<evidence type="ECO:0000313" key="14">
    <source>
        <dbReference type="EMBL" id="KAF6398258.1"/>
    </source>
</evidence>
<organism evidence="14 15">
    <name type="scientific">Rousettus aegyptiacus</name>
    <name type="common">Egyptian fruit bat</name>
    <name type="synonym">Pteropus aegyptiacus</name>
    <dbReference type="NCBI Taxonomy" id="9407"/>
    <lineage>
        <taxon>Eukaryota</taxon>
        <taxon>Metazoa</taxon>
        <taxon>Chordata</taxon>
        <taxon>Craniata</taxon>
        <taxon>Vertebrata</taxon>
        <taxon>Euteleostomi</taxon>
        <taxon>Mammalia</taxon>
        <taxon>Eutheria</taxon>
        <taxon>Laurasiatheria</taxon>
        <taxon>Chiroptera</taxon>
        <taxon>Yinpterochiroptera</taxon>
        <taxon>Pteropodoidea</taxon>
        <taxon>Pteropodidae</taxon>
        <taxon>Rousettinae</taxon>
        <taxon>Rousettus</taxon>
    </lineage>
</organism>
<dbReference type="InterPro" id="IPR027417">
    <property type="entry name" value="P-loop_NTPase"/>
</dbReference>
<comment type="similarity">
    <text evidence="3">Belongs to the ClpA/ClpB family. Torsin subfamily.</text>
</comment>
<evidence type="ECO:0000256" key="6">
    <source>
        <dbReference type="ARBA" id="ARBA00022741"/>
    </source>
</evidence>
<evidence type="ECO:0000256" key="10">
    <source>
        <dbReference type="ARBA" id="ARBA00067179"/>
    </source>
</evidence>
<evidence type="ECO:0000256" key="5">
    <source>
        <dbReference type="ARBA" id="ARBA00022729"/>
    </source>
</evidence>
<evidence type="ECO:0000256" key="9">
    <source>
        <dbReference type="ARBA" id="ARBA00023180"/>
    </source>
</evidence>
<name>A0A7J8BHS2_ROUAE</name>
<keyword evidence="6" id="KW-0547">Nucleotide-binding</keyword>
<dbReference type="InterPro" id="IPR010448">
    <property type="entry name" value="Torsin"/>
</dbReference>
<evidence type="ECO:0000256" key="2">
    <source>
        <dbReference type="ARBA" id="ARBA00004496"/>
    </source>
</evidence>
<accession>A0A7J8BHS2</accession>
<dbReference type="GO" id="GO:0005524">
    <property type="term" value="F:ATP binding"/>
    <property type="evidence" value="ECO:0007669"/>
    <property type="project" value="UniProtKB-KW"/>
</dbReference>